<dbReference type="AlphaFoldDB" id="A0A075FQW0"/>
<name>A0A075FQW0_9ARCH</name>
<dbReference type="InterPro" id="IPR004403">
    <property type="entry name" value="Peptide_chain-rel_eRF1/aRF1"/>
</dbReference>
<feature type="domain" description="eRF1/Pelota-like N-terminal" evidence="1">
    <location>
        <begin position="1"/>
        <end position="55"/>
    </location>
</feature>
<sequence length="59" mass="6835">MITVYIPKGKQLHEVITNLREEQGTADNIKSDVTRTHVVDSLSKVLQRLKLYKKLLKED</sequence>
<dbReference type="Gene3D" id="3.30.960.10">
    <property type="entry name" value="eRF1 domain 1"/>
    <property type="match status" value="1"/>
</dbReference>
<evidence type="ECO:0000313" key="2">
    <source>
        <dbReference type="EMBL" id="AIE93653.1"/>
    </source>
</evidence>
<accession>A0A075FQW0</accession>
<dbReference type="InterPro" id="IPR005140">
    <property type="entry name" value="eRF1_Pelota-like_N"/>
</dbReference>
<evidence type="ECO:0000259" key="1">
    <source>
        <dbReference type="Pfam" id="PF03463"/>
    </source>
</evidence>
<dbReference type="GO" id="GO:0003747">
    <property type="term" value="F:translation release factor activity"/>
    <property type="evidence" value="ECO:0007669"/>
    <property type="project" value="InterPro"/>
</dbReference>
<dbReference type="EMBL" id="KF900401">
    <property type="protein sequence ID" value="AIE93653.1"/>
    <property type="molecule type" value="Genomic_DNA"/>
</dbReference>
<reference evidence="2" key="1">
    <citation type="journal article" date="2014" name="Genome Biol. Evol.">
        <title>Pangenome evidence for extensive interdomain horizontal transfer affecting lineage core and shell genes in uncultured planktonic thaumarchaeota and euryarchaeota.</title>
        <authorList>
            <person name="Deschamps P."/>
            <person name="Zivanovic Y."/>
            <person name="Moreira D."/>
            <person name="Rodriguez-Valera F."/>
            <person name="Lopez-Garcia P."/>
        </authorList>
    </citation>
    <scope>NUCLEOTIDE SEQUENCE</scope>
</reference>
<protein>
    <submittedName>
        <fullName evidence="2">Peptide chain release factor 1 (ERF1)</fullName>
    </submittedName>
</protein>
<organism evidence="2">
    <name type="scientific">uncultured marine thaumarchaeote AD1000_39_D02</name>
    <dbReference type="NCBI Taxonomy" id="1455912"/>
    <lineage>
        <taxon>Archaea</taxon>
        <taxon>Nitrososphaerota</taxon>
        <taxon>environmental samples</taxon>
    </lineage>
</organism>
<dbReference type="Pfam" id="PF03463">
    <property type="entry name" value="eRF1_1"/>
    <property type="match status" value="1"/>
</dbReference>
<dbReference type="PANTHER" id="PTHR10113">
    <property type="entry name" value="PEPTIDE CHAIN RELEASE FACTOR SUBUNIT 1"/>
    <property type="match status" value="1"/>
</dbReference>
<dbReference type="SUPFAM" id="SSF55481">
    <property type="entry name" value="N-terminal domain of eukaryotic peptide chain release factor subunit 1, ERF1"/>
    <property type="match status" value="1"/>
</dbReference>
<gene>
    <name evidence="2" type="primary">ERF1</name>
</gene>
<dbReference type="InterPro" id="IPR024049">
    <property type="entry name" value="eRF1_1_sf"/>
</dbReference>
<proteinExistence type="predicted"/>